<name>A0A6I4V5V7_9SPHN</name>
<dbReference type="RefSeq" id="WP_160731397.1">
    <property type="nucleotide sequence ID" value="NZ_WTYP01000002.1"/>
</dbReference>
<dbReference type="AlphaFoldDB" id="A0A6I4V5V7"/>
<comment type="caution">
    <text evidence="2">The sequence shown here is derived from an EMBL/GenBank/DDBJ whole genome shotgun (WGS) entry which is preliminary data.</text>
</comment>
<keyword evidence="1" id="KW-0812">Transmembrane</keyword>
<keyword evidence="1" id="KW-1133">Transmembrane helix</keyword>
<evidence type="ECO:0000256" key="1">
    <source>
        <dbReference type="SAM" id="Phobius"/>
    </source>
</evidence>
<feature type="transmembrane region" description="Helical" evidence="1">
    <location>
        <begin position="146"/>
        <end position="166"/>
    </location>
</feature>
<dbReference type="OrthoDB" id="9815686at2"/>
<dbReference type="EMBL" id="WTYP01000002">
    <property type="protein sequence ID" value="MXP48190.1"/>
    <property type="molecule type" value="Genomic_DNA"/>
</dbReference>
<feature type="transmembrane region" description="Helical" evidence="1">
    <location>
        <begin position="92"/>
        <end position="109"/>
    </location>
</feature>
<sequence>MTTAAVPLSKRPPASGFDIGPALRALVLLAGGTLSLLAIIALARSFSGVAPDHSHMRDLAILIHVGSVVPAIPLGAYLLLARKGGARHKRLGKIWLALMVTTACAAIFIKTSGSFSPIHIFIPMTLFASYKVISSARKGDFRSHRIHILSLYLGALMIPGIVAFAVPGRMMNVLLLW</sequence>
<feature type="transmembrane region" description="Helical" evidence="1">
    <location>
        <begin position="21"/>
        <end position="47"/>
    </location>
</feature>
<feature type="transmembrane region" description="Helical" evidence="1">
    <location>
        <begin position="115"/>
        <end position="134"/>
    </location>
</feature>
<proteinExistence type="predicted"/>
<evidence type="ECO:0000313" key="2">
    <source>
        <dbReference type="EMBL" id="MXP48190.1"/>
    </source>
</evidence>
<dbReference type="Proteomes" id="UP000471435">
    <property type="component" value="Unassembled WGS sequence"/>
</dbReference>
<reference evidence="2 3" key="1">
    <citation type="submission" date="2019-12" db="EMBL/GenBank/DDBJ databases">
        <title>Genomic-based taxomic classification of the family Erythrobacteraceae.</title>
        <authorList>
            <person name="Xu L."/>
        </authorList>
    </citation>
    <scope>NUCLEOTIDE SEQUENCE [LARGE SCALE GENOMIC DNA]</scope>
    <source>
        <strain evidence="2 3">SW-109</strain>
    </source>
</reference>
<keyword evidence="1" id="KW-0472">Membrane</keyword>
<keyword evidence="3" id="KW-1185">Reference proteome</keyword>
<organism evidence="2 3">
    <name type="scientific">Pontixanthobacter luteolus</name>
    <dbReference type="NCBI Taxonomy" id="295089"/>
    <lineage>
        <taxon>Bacteria</taxon>
        <taxon>Pseudomonadati</taxon>
        <taxon>Pseudomonadota</taxon>
        <taxon>Alphaproteobacteria</taxon>
        <taxon>Sphingomonadales</taxon>
        <taxon>Erythrobacteraceae</taxon>
        <taxon>Pontixanthobacter</taxon>
    </lineage>
</organism>
<evidence type="ECO:0000313" key="3">
    <source>
        <dbReference type="Proteomes" id="UP000471435"/>
    </source>
</evidence>
<gene>
    <name evidence="2" type="ORF">GRI43_12405</name>
</gene>
<feature type="transmembrane region" description="Helical" evidence="1">
    <location>
        <begin position="59"/>
        <end position="80"/>
    </location>
</feature>
<accession>A0A6I4V5V7</accession>
<protein>
    <submittedName>
        <fullName evidence="2">DUF2306 domain-containing protein</fullName>
    </submittedName>
</protein>